<keyword evidence="9 14" id="KW-1133">Transmembrane helix</keyword>
<evidence type="ECO:0000256" key="2">
    <source>
        <dbReference type="ARBA" id="ARBA00009501"/>
    </source>
</evidence>
<evidence type="ECO:0000256" key="13">
    <source>
        <dbReference type="SAM" id="MobiDB-lite"/>
    </source>
</evidence>
<keyword evidence="7 14" id="KW-0812">Transmembrane</keyword>
<evidence type="ECO:0000256" key="8">
    <source>
        <dbReference type="ARBA" id="ARBA00022837"/>
    </source>
</evidence>
<keyword evidence="11 14" id="KW-0472">Membrane</keyword>
<dbReference type="Pfam" id="PF25508">
    <property type="entry name" value="TRPM2"/>
    <property type="match status" value="2"/>
</dbReference>
<evidence type="ECO:0000256" key="7">
    <source>
        <dbReference type="ARBA" id="ARBA00022692"/>
    </source>
</evidence>
<proteinExistence type="evidence at transcript level"/>
<evidence type="ECO:0000256" key="4">
    <source>
        <dbReference type="ARBA" id="ARBA00022475"/>
    </source>
</evidence>
<evidence type="ECO:0000256" key="1">
    <source>
        <dbReference type="ARBA" id="ARBA00004651"/>
    </source>
</evidence>
<comment type="subcellular location">
    <subcellularLocation>
        <location evidence="1">Cell membrane</location>
        <topology evidence="1">Multi-pass membrane protein</topology>
    </subcellularLocation>
</comment>
<keyword evidence="10" id="KW-0406">Ion transport</keyword>
<dbReference type="PROSITE" id="PS51462">
    <property type="entry name" value="NUDIX"/>
    <property type="match status" value="1"/>
</dbReference>
<dbReference type="Pfam" id="PF00293">
    <property type="entry name" value="NUDIX"/>
    <property type="match status" value="1"/>
</dbReference>
<dbReference type="PANTHER" id="PTHR13800:SF12">
    <property type="entry name" value="TRANSIENT RECEPTOR POTENTIAL CATION CHANNEL SUBFAMILY M MEMBER-LIKE 2"/>
    <property type="match status" value="1"/>
</dbReference>
<evidence type="ECO:0000256" key="12">
    <source>
        <dbReference type="ARBA" id="ARBA00023303"/>
    </source>
</evidence>
<feature type="transmembrane region" description="Helical" evidence="14">
    <location>
        <begin position="833"/>
        <end position="856"/>
    </location>
</feature>
<dbReference type="SUPFAM" id="SSF55811">
    <property type="entry name" value="Nudix"/>
    <property type="match status" value="1"/>
</dbReference>
<reference evidence="16" key="1">
    <citation type="submission" date="2020-04" db="EMBL/GenBank/DDBJ databases">
        <authorList>
            <person name="Neveu A P."/>
        </authorList>
    </citation>
    <scope>NUCLEOTIDE SEQUENCE</scope>
    <source>
        <tissue evidence="16">Whole embryo</tissue>
    </source>
</reference>
<evidence type="ECO:0000256" key="3">
    <source>
        <dbReference type="ARBA" id="ARBA00022448"/>
    </source>
</evidence>
<evidence type="ECO:0000256" key="6">
    <source>
        <dbReference type="ARBA" id="ARBA00022673"/>
    </source>
</evidence>
<dbReference type="Pfam" id="PF00520">
    <property type="entry name" value="Ion_trans"/>
    <property type="match status" value="1"/>
</dbReference>
<dbReference type="GO" id="GO:0099604">
    <property type="term" value="F:ligand-gated calcium channel activity"/>
    <property type="evidence" value="ECO:0007669"/>
    <property type="project" value="TreeGrafter"/>
</dbReference>
<evidence type="ECO:0000256" key="5">
    <source>
        <dbReference type="ARBA" id="ARBA00022568"/>
    </source>
</evidence>
<name>A0A6F9DV14_9ASCI</name>
<dbReference type="Gene3D" id="3.90.79.10">
    <property type="entry name" value="Nucleoside Triphosphate Pyrophosphohydrolase"/>
    <property type="match status" value="1"/>
</dbReference>
<evidence type="ECO:0000313" key="16">
    <source>
        <dbReference type="EMBL" id="CAB3267284.1"/>
    </source>
</evidence>
<evidence type="ECO:0000256" key="9">
    <source>
        <dbReference type="ARBA" id="ARBA00022989"/>
    </source>
</evidence>
<feature type="transmembrane region" description="Helical" evidence="14">
    <location>
        <begin position="723"/>
        <end position="742"/>
    </location>
</feature>
<comment type="similarity">
    <text evidence="2">Belongs to the transient receptor (TC 1.A.4) family. LTrpC subfamily. TRPM2 sub-subfamily.</text>
</comment>
<feature type="transmembrane region" description="Helical" evidence="14">
    <location>
        <begin position="617"/>
        <end position="638"/>
    </location>
</feature>
<feature type="transmembrane region" description="Helical" evidence="14">
    <location>
        <begin position="923"/>
        <end position="945"/>
    </location>
</feature>
<dbReference type="InterPro" id="IPR015797">
    <property type="entry name" value="NUDIX_hydrolase-like_dom_sf"/>
</dbReference>
<dbReference type="InterPro" id="IPR057366">
    <property type="entry name" value="TRPM-like"/>
</dbReference>
<evidence type="ECO:0000256" key="10">
    <source>
        <dbReference type="ARBA" id="ARBA00023065"/>
    </source>
</evidence>
<dbReference type="PANTHER" id="PTHR13800">
    <property type="entry name" value="TRANSIENT RECEPTOR POTENTIAL CATION CHANNEL, SUBFAMILY M, MEMBER 6"/>
    <property type="match status" value="1"/>
</dbReference>
<keyword evidence="8" id="KW-0106">Calcium</keyword>
<dbReference type="InterPro" id="IPR041491">
    <property type="entry name" value="TRPM_SLOG"/>
</dbReference>
<evidence type="ECO:0000256" key="14">
    <source>
        <dbReference type="SAM" id="Phobius"/>
    </source>
</evidence>
<protein>
    <submittedName>
        <fullName evidence="16">Transient receptor potential cation channel subfamily M member 2-like</fullName>
    </submittedName>
</protein>
<sequence length="1384" mass="157641">MPNRRVAPSRNGSETNELVLMQSPAPGGTPFTNVSESRLSTPMPFENRTVQFIGAADNKSAKYIKVSHNEDVSRVYEFIKKEWELQPPRLIVSVTGGAKNFKMKQRLTNVFKKSLINIAEGTGAWIITGGTNAGVMKHVGKAVQEHAAAKSNKKKTNKVVTLGIVTWGILQNKSSITEKGKHDINLENGSRLSVLDKNHTHFVLVDDGTVEEYGKEIKFRAQLEKHIAASQQDGMNVLICCVLVQGGPGSLRTVYEALSEGTPVVVVGGSGQWANILATLCTNPDLSVTTTVIQDLLRENSMEWKDEELSEWTNIVSECLRLKNLITIFQLDTPDSVQELDIAILESLLQADSLQNQNTDDNYEHQLKLALAWNRSDMADSHILTDDCKISQESLTEIFVTAVKQDKPEFVRVLIDHGVNLQNNFKWGHLLDLYRSVSGTFYGKNMLRKYCPKNDLKQFEIKNLTMLMKKLLGSSYKAQEPRDKPVDPLREVFQWAILLNKRDMARVIWRAMYEQLPAAFAATAMLKGIAQMSVAKSLRSDLKQHAEEYITTTKEVLTQCMKEDEKKTNDLLIRKLEKWGDLTCLQLAVDSTSSDVVAHPALQNLLNRIWKGGMKLIGWKGMLHLLSAFFFICPIFNIEFSRTNPDGSGHRRDQYNSIESGSNQASTQQEHQEPGFFKKFLIFHQAPITKYVVNIMFHLLFLTLFTYILLFNLFPYTGTVTTLVAPSVAEWCLLVWVFILSFDEVNEMLRRKDKTLLQQVGFWFSNHWNKMDLLGLLLFYLGFGLRFNADINGARVVLCLSFIVYCIRLLHVFTLSQTIGPKVVMVGNMLLDLWFFIFIVAIFVLAYGVTSQGLLYPNETRAWTAITGIFYKPYWQIYGELFLDEINYDPTSSAFECTNDQNLIDSGSQRCPQQQDVVPIISAFYMLLANILLLNLLIAMFSYTFTKLEENTDSIWKYQRYELIQEYYGRPALPAPLSIFWYICSIWSDPQRDNAFYRSFDENETNNLRQFEHWTTDSYLAEKRAEESRNVPTRIQGISDRLDNVVSSVASFSEHLTRQKKINKRVKQLEAHLSRTNESLEWIMQALQDNNTTPTNLHLDVHAKSRSSPYPDTEGKINRFSVPDHMVSWTVPMATYKPVFYTAPSVKGRPAWADPSIEGTRVEKRLRFNEYDDNYKVDRSSYIRTYSVIGGMPRNPKGRTGLRGRGLLGRYGPNHAADPIVTRWEKADDGTDLTIDGKKVLEFIAIKREDTGEWAIPGGMVDPGEKVTATLLREFQEEVVCGNPNMNEEDQNELKRKIANFFKTSGSEIFRGYCDDHRNTDNSWIETVAINFHDDSGEVIGNLSVSPGYEAKGAKWKRIEASFKLFASHQNYIKTVAEKRNAYF</sequence>
<keyword evidence="5" id="KW-0109">Calcium transport</keyword>
<dbReference type="Pfam" id="PF25969">
    <property type="entry name" value="NUDT9_N"/>
    <property type="match status" value="1"/>
</dbReference>
<dbReference type="Gene3D" id="3.40.50.450">
    <property type="match status" value="1"/>
</dbReference>
<keyword evidence="16" id="KW-0675">Receptor</keyword>
<feature type="domain" description="Nudix hydrolase" evidence="15">
    <location>
        <begin position="1213"/>
        <end position="1379"/>
    </location>
</feature>
<keyword evidence="4" id="KW-1003">Cell membrane</keyword>
<organism evidence="16">
    <name type="scientific">Phallusia mammillata</name>
    <dbReference type="NCBI Taxonomy" id="59560"/>
    <lineage>
        <taxon>Eukaryota</taxon>
        <taxon>Metazoa</taxon>
        <taxon>Chordata</taxon>
        <taxon>Tunicata</taxon>
        <taxon>Ascidiacea</taxon>
        <taxon>Phlebobranchia</taxon>
        <taxon>Ascidiidae</taxon>
        <taxon>Phallusia</taxon>
    </lineage>
</organism>
<dbReference type="InterPro" id="IPR000086">
    <property type="entry name" value="NUDIX_hydrolase_dom"/>
</dbReference>
<keyword evidence="6" id="KW-0107">Calcium channel</keyword>
<feature type="transmembrane region" description="Helical" evidence="14">
    <location>
        <begin position="796"/>
        <end position="813"/>
    </location>
</feature>
<dbReference type="EMBL" id="LR791422">
    <property type="protein sequence ID" value="CAB3267284.1"/>
    <property type="molecule type" value="mRNA"/>
</dbReference>
<evidence type="ECO:0000256" key="11">
    <source>
        <dbReference type="ARBA" id="ARBA00023136"/>
    </source>
</evidence>
<dbReference type="CDD" id="cd03670">
    <property type="entry name" value="NUDIX_ADPRase_Nudt9"/>
    <property type="match status" value="1"/>
</dbReference>
<dbReference type="InterPro" id="IPR050927">
    <property type="entry name" value="TRPM"/>
</dbReference>
<dbReference type="GO" id="GO:0005886">
    <property type="term" value="C:plasma membrane"/>
    <property type="evidence" value="ECO:0007669"/>
    <property type="project" value="UniProtKB-SubCell"/>
</dbReference>
<feature type="region of interest" description="Disordered" evidence="13">
    <location>
        <begin position="1"/>
        <end position="30"/>
    </location>
</feature>
<dbReference type="InterPro" id="IPR005821">
    <property type="entry name" value="Ion_trans_dom"/>
</dbReference>
<feature type="transmembrane region" description="Helical" evidence="14">
    <location>
        <begin position="691"/>
        <end position="711"/>
    </location>
</feature>
<evidence type="ECO:0000259" key="15">
    <source>
        <dbReference type="PROSITE" id="PS51462"/>
    </source>
</evidence>
<dbReference type="Pfam" id="PF18139">
    <property type="entry name" value="LSDAT_euk"/>
    <property type="match status" value="1"/>
</dbReference>
<gene>
    <name evidence="16" type="primary">Trpm2-001</name>
</gene>
<keyword evidence="12" id="KW-0407">Ion channel</keyword>
<accession>A0A6F9DV14</accession>
<keyword evidence="3" id="KW-0813">Transport</keyword>